<evidence type="ECO:0000256" key="3">
    <source>
        <dbReference type="ARBA" id="ARBA00022448"/>
    </source>
</evidence>
<organism evidence="13">
    <name type="scientific">Candidatus Methylacidiphilum infernorum</name>
    <dbReference type="NCBI Taxonomy" id="511746"/>
    <lineage>
        <taxon>Bacteria</taxon>
        <taxon>Pseudomonadati</taxon>
        <taxon>Verrucomicrobiota</taxon>
        <taxon>Methylacidiphilae</taxon>
        <taxon>Methylacidiphilales</taxon>
        <taxon>Methylacidiphilaceae</taxon>
        <taxon>Methylacidiphilum (ex Ratnadevi et al. 2023)</taxon>
    </lineage>
</organism>
<dbReference type="EMBL" id="KU509423">
    <property type="protein sequence ID" value="ANC58222.1"/>
    <property type="molecule type" value="Genomic_DNA"/>
</dbReference>
<evidence type="ECO:0000256" key="5">
    <source>
        <dbReference type="ARBA" id="ARBA00022692"/>
    </source>
</evidence>
<evidence type="ECO:0000256" key="8">
    <source>
        <dbReference type="ARBA" id="ARBA00023065"/>
    </source>
</evidence>
<feature type="transmembrane region" description="Helical" evidence="11">
    <location>
        <begin position="12"/>
        <end position="32"/>
    </location>
</feature>
<dbReference type="AlphaFoldDB" id="A0A1W5LFQ4"/>
<name>A0A1W5LFQ4_9BACT</name>
<evidence type="ECO:0000256" key="12">
    <source>
        <dbReference type="RuleBase" id="RU000483"/>
    </source>
</evidence>
<evidence type="ECO:0000256" key="9">
    <source>
        <dbReference type="ARBA" id="ARBA00023136"/>
    </source>
</evidence>
<proteinExistence type="inferred from homology"/>
<keyword evidence="8 11" id="KW-0406">Ion transport</keyword>
<evidence type="ECO:0000256" key="11">
    <source>
        <dbReference type="HAMAP-Rule" id="MF_01393"/>
    </source>
</evidence>
<dbReference type="GO" id="GO:0045259">
    <property type="term" value="C:proton-transporting ATP synthase complex"/>
    <property type="evidence" value="ECO:0007669"/>
    <property type="project" value="UniProtKB-KW"/>
</dbReference>
<keyword evidence="7 11" id="KW-1133">Transmembrane helix</keyword>
<dbReference type="NCBIfam" id="TIGR01131">
    <property type="entry name" value="ATP_synt_6_or_A"/>
    <property type="match status" value="1"/>
</dbReference>
<dbReference type="GO" id="GO:0005886">
    <property type="term" value="C:plasma membrane"/>
    <property type="evidence" value="ECO:0007669"/>
    <property type="project" value="UniProtKB-SubCell"/>
</dbReference>
<dbReference type="HAMAP" id="MF_01393">
    <property type="entry name" value="ATP_synth_a_bact"/>
    <property type="match status" value="1"/>
</dbReference>
<keyword evidence="3 11" id="KW-0813">Transport</keyword>
<dbReference type="PANTHER" id="PTHR42823">
    <property type="entry name" value="ATP SYNTHASE SUBUNIT A, CHLOROPLASTIC"/>
    <property type="match status" value="1"/>
</dbReference>
<accession>A0A1W5LFQ4</accession>
<reference evidence="13" key="1">
    <citation type="submission" date="2016-01" db="EMBL/GenBank/DDBJ databases">
        <title>Hydrogen oxidation by a methanotroph.</title>
        <authorList>
            <person name="Stott M.B."/>
        </authorList>
    </citation>
    <scope>NUCLEOTIDE SEQUENCE</scope>
    <source>
        <strain evidence="13">RTK17.1</strain>
    </source>
</reference>
<comment type="function">
    <text evidence="11 12">Key component of the proton channel; it plays a direct role in the translocation of protons across the membrane.</text>
</comment>
<feature type="transmembrane region" description="Helical" evidence="11">
    <location>
        <begin position="162"/>
        <end position="185"/>
    </location>
</feature>
<dbReference type="InterPro" id="IPR000568">
    <property type="entry name" value="ATP_synth_F0_asu"/>
</dbReference>
<comment type="similarity">
    <text evidence="2 11 12">Belongs to the ATPase A chain family.</text>
</comment>
<dbReference type="PANTHER" id="PTHR42823:SF3">
    <property type="entry name" value="ATP SYNTHASE SUBUNIT A, CHLOROPLASTIC"/>
    <property type="match status" value="1"/>
</dbReference>
<sequence>MSFEKFLTESTLTSLCIMAILVLLSMVCVRSFKIDSPGYFQVIIEDLLSFIQQSVTEAIPKDPQAVLPLIGTLWIYILLCNLVGLIPGLHSPTADLSITSALALIVFFAVPYYGIRAEGILAYLKEYFMPFFWFFPFHVISEITRTLTLAVRLYGNMSSMEIGIGVLLVLAGFLTPVAFLLLHFIEAILQAYIFGMLALIYIASGMEALAEKS</sequence>
<dbReference type="PRINTS" id="PR00123">
    <property type="entry name" value="ATPASEA"/>
</dbReference>
<feature type="transmembrane region" description="Helical" evidence="11">
    <location>
        <begin position="65"/>
        <end position="89"/>
    </location>
</feature>
<evidence type="ECO:0000313" key="13">
    <source>
        <dbReference type="EMBL" id="ANC58222.1"/>
    </source>
</evidence>
<evidence type="ECO:0000256" key="6">
    <source>
        <dbReference type="ARBA" id="ARBA00022781"/>
    </source>
</evidence>
<dbReference type="PROSITE" id="PS00449">
    <property type="entry name" value="ATPASE_A"/>
    <property type="match status" value="1"/>
</dbReference>
<keyword evidence="10 11" id="KW-0066">ATP synthesis</keyword>
<keyword evidence="5 11" id="KW-0812">Transmembrane</keyword>
<dbReference type="InterPro" id="IPR045082">
    <property type="entry name" value="ATP_syn_F0_a_bact/chloroplast"/>
</dbReference>
<dbReference type="Gene3D" id="1.20.120.220">
    <property type="entry name" value="ATP synthase, F0 complex, subunit A"/>
    <property type="match status" value="1"/>
</dbReference>
<dbReference type="GO" id="GO:0042777">
    <property type="term" value="P:proton motive force-driven plasma membrane ATP synthesis"/>
    <property type="evidence" value="ECO:0007669"/>
    <property type="project" value="TreeGrafter"/>
</dbReference>
<evidence type="ECO:0000256" key="2">
    <source>
        <dbReference type="ARBA" id="ARBA00006810"/>
    </source>
</evidence>
<protein>
    <recommendedName>
        <fullName evidence="11 12">ATP synthase subunit a</fullName>
    </recommendedName>
    <alternativeName>
        <fullName evidence="11">ATP synthase F0 sector subunit a</fullName>
    </alternativeName>
    <alternativeName>
        <fullName evidence="11">F-ATPase subunit 6</fullName>
    </alternativeName>
</protein>
<dbReference type="Pfam" id="PF00119">
    <property type="entry name" value="ATP-synt_A"/>
    <property type="match status" value="1"/>
</dbReference>
<keyword evidence="9 11" id="KW-0472">Membrane</keyword>
<evidence type="ECO:0000256" key="7">
    <source>
        <dbReference type="ARBA" id="ARBA00022989"/>
    </source>
</evidence>
<keyword evidence="4 11" id="KW-0138">CF(0)</keyword>
<dbReference type="InterPro" id="IPR023011">
    <property type="entry name" value="ATP_synth_F0_asu_AS"/>
</dbReference>
<feature type="transmembrane region" description="Helical" evidence="11">
    <location>
        <begin position="96"/>
        <end position="115"/>
    </location>
</feature>
<dbReference type="GO" id="GO:0046933">
    <property type="term" value="F:proton-transporting ATP synthase activity, rotational mechanism"/>
    <property type="evidence" value="ECO:0007669"/>
    <property type="project" value="UniProtKB-UniRule"/>
</dbReference>
<feature type="transmembrane region" description="Helical" evidence="11">
    <location>
        <begin position="191"/>
        <end position="210"/>
    </location>
</feature>
<dbReference type="SUPFAM" id="SSF81336">
    <property type="entry name" value="F1F0 ATP synthase subunit A"/>
    <property type="match status" value="1"/>
</dbReference>
<evidence type="ECO:0000256" key="4">
    <source>
        <dbReference type="ARBA" id="ARBA00022547"/>
    </source>
</evidence>
<dbReference type="CDD" id="cd00310">
    <property type="entry name" value="ATP-synt_Fo_a_6"/>
    <property type="match status" value="1"/>
</dbReference>
<dbReference type="NCBIfam" id="NF009954">
    <property type="entry name" value="PRK13420.1"/>
    <property type="match status" value="1"/>
</dbReference>
<comment type="subcellular location">
    <subcellularLocation>
        <location evidence="11 12">Cell membrane</location>
        <topology evidence="11 12">Multi-pass membrane protein</topology>
    </subcellularLocation>
    <subcellularLocation>
        <location evidence="1">Membrane</location>
        <topology evidence="1">Multi-pass membrane protein</topology>
    </subcellularLocation>
</comment>
<evidence type="ECO:0000256" key="1">
    <source>
        <dbReference type="ARBA" id="ARBA00004141"/>
    </source>
</evidence>
<gene>
    <name evidence="11 13" type="primary">atpB</name>
</gene>
<keyword evidence="6 11" id="KW-0375">Hydrogen ion transport</keyword>
<dbReference type="InterPro" id="IPR035908">
    <property type="entry name" value="F0_ATP_A_sf"/>
</dbReference>
<feature type="transmembrane region" description="Helical" evidence="11">
    <location>
        <begin position="127"/>
        <end position="150"/>
    </location>
</feature>
<evidence type="ECO:0000256" key="10">
    <source>
        <dbReference type="ARBA" id="ARBA00023310"/>
    </source>
</evidence>
<keyword evidence="11" id="KW-1003">Cell membrane</keyword>